<gene>
    <name evidence="1" type="ORF">SD70_24960</name>
</gene>
<sequence length="211" mass="24360">MDNIKSNIEAENTSNHGSQEIIDYSGYENVLYMYDTPETGLFESTTIIPGLEFASIETLKKELNEQYGFVIFEEDEHDEFLEGPRLKDSIGKSNHDLLICKEGAFGWDIWKHEYDYCGEFDVQKTVRVKRVEIFEDRVAFKGEILGVIEKGHYDVVNEEIVMINANAKIEMLTIRQQYTGKLITIPNSPGVFRVYEKDLALIDCVDEMKHK</sequence>
<proteinExistence type="predicted"/>
<accession>A0ABR5ACC5</accession>
<organism evidence="1 2">
    <name type="scientific">Gordoniibacillus kamchatkensis</name>
    <dbReference type="NCBI Taxonomy" id="1590651"/>
    <lineage>
        <taxon>Bacteria</taxon>
        <taxon>Bacillati</taxon>
        <taxon>Bacillota</taxon>
        <taxon>Bacilli</taxon>
        <taxon>Bacillales</taxon>
        <taxon>Paenibacillaceae</taxon>
        <taxon>Gordoniibacillus</taxon>
    </lineage>
</organism>
<dbReference type="RefSeq" id="WP_041050683.1">
    <property type="nucleotide sequence ID" value="NZ_JXAK01000054.1"/>
</dbReference>
<protein>
    <submittedName>
        <fullName evidence="1">Uncharacterized protein</fullName>
    </submittedName>
</protein>
<keyword evidence="2" id="KW-1185">Reference proteome</keyword>
<dbReference type="EMBL" id="JXAK01000054">
    <property type="protein sequence ID" value="KIL38699.1"/>
    <property type="molecule type" value="Genomic_DNA"/>
</dbReference>
<dbReference type="Proteomes" id="UP000031967">
    <property type="component" value="Unassembled WGS sequence"/>
</dbReference>
<evidence type="ECO:0000313" key="2">
    <source>
        <dbReference type="Proteomes" id="UP000031967"/>
    </source>
</evidence>
<comment type="caution">
    <text evidence="1">The sequence shown here is derived from an EMBL/GenBank/DDBJ whole genome shotgun (WGS) entry which is preliminary data.</text>
</comment>
<name>A0ABR5ACC5_9BACL</name>
<evidence type="ECO:0000313" key="1">
    <source>
        <dbReference type="EMBL" id="KIL38699.1"/>
    </source>
</evidence>
<reference evidence="1 2" key="1">
    <citation type="submission" date="2014-12" db="EMBL/GenBank/DDBJ databases">
        <title>Draft genome sequence of Paenibacillus kamchatkensis strain B-2647.</title>
        <authorList>
            <person name="Karlyshev A.V."/>
            <person name="Kudryashova E.B."/>
        </authorList>
    </citation>
    <scope>NUCLEOTIDE SEQUENCE [LARGE SCALE GENOMIC DNA]</scope>
    <source>
        <strain evidence="1 2">VKM B-2647</strain>
    </source>
</reference>